<gene>
    <name evidence="3" type="ORF">SNE40_003423</name>
</gene>
<keyword evidence="4" id="KW-1185">Reference proteome</keyword>
<dbReference type="SUPFAM" id="SSF51126">
    <property type="entry name" value="Pectin lyase-like"/>
    <property type="match status" value="1"/>
</dbReference>
<evidence type="ECO:0000313" key="3">
    <source>
        <dbReference type="EMBL" id="KAK6191831.1"/>
    </source>
</evidence>
<dbReference type="PANTHER" id="PTHR36453:SF1">
    <property type="entry name" value="RIGHT HANDED BETA HELIX DOMAIN-CONTAINING PROTEIN"/>
    <property type="match status" value="1"/>
</dbReference>
<feature type="signal peptide" evidence="1">
    <location>
        <begin position="1"/>
        <end position="20"/>
    </location>
</feature>
<accession>A0AAN8K9S6</accession>
<evidence type="ECO:0000256" key="1">
    <source>
        <dbReference type="SAM" id="SignalP"/>
    </source>
</evidence>
<sequence length="685" mass="77754">MTVPLYVLIILFIHLDSGNALSFFVSPIGKDTNTGLEALHPLKTIQAAIQKISRIHNPTGEIIVELMQGYHDLESTLKIYHGFPLPVIFRAYLHSEVHVTGGKRIQSDQFKHVTDNDILKRLPSLSQSKVLQVHLPSVGITDFGDITRYGYGYKRTAPLEVFINEKALRLAEWPNSNFIDIKTIPKGRYGMEFTYDHNNDSLWALEKEPWSYGYWYASWADGAIEVSKINPETHTINLAYSPGHGLSAGPVPRPGHFRVINMLCELDQPGEYYVDRSSGILYIWPNTHSGLLTSDDIVYVSLMDDCIDLGSGVQHVRFEDFTLEYCRHYGIFGQNIHDMKIRNMEISNTGSFAVVCNHDCRNVEISRCDIHHTDGGIYMSGGDVRNLISSGNIIYDNHIWQFSRVSANGANAIEPNGVNIIFRYNHIHDGQYMAVMWHGNDHMMEYNNIHHVCMNSSDCGALNIGASWTYRGCMIRYNHIHHVLQYWPGAEVRGLMLDDLYSSVTIEHNVMYDNSIHINIGGGRDNIIRGNVLYNASKRSINLDGRGLLNMNNQDRLTSRLAAVPYTGPLWSSRYPKLAAMVNATNKRAPEGNQIYNNIIYNQPGVQNIRFYQKGINRKDYFDVHDQYESTDDDADFISTTTSDFRLKGKATEWANKINFEQPIVLKDIGPRYPTGPSYKQNGMV</sequence>
<comment type="caution">
    <text evidence="3">The sequence shown here is derived from an EMBL/GenBank/DDBJ whole genome shotgun (WGS) entry which is preliminary data.</text>
</comment>
<dbReference type="InterPro" id="IPR012334">
    <property type="entry name" value="Pectin_lyas_fold"/>
</dbReference>
<dbReference type="SMART" id="SM00710">
    <property type="entry name" value="PbH1"/>
    <property type="match status" value="7"/>
</dbReference>
<dbReference type="Proteomes" id="UP001347796">
    <property type="component" value="Unassembled WGS sequence"/>
</dbReference>
<keyword evidence="1" id="KW-0732">Signal</keyword>
<protein>
    <recommendedName>
        <fullName evidence="2">Right handed beta helix domain-containing protein</fullName>
    </recommendedName>
</protein>
<feature type="domain" description="Right handed beta helix" evidence="2">
    <location>
        <begin position="312"/>
        <end position="399"/>
    </location>
</feature>
<dbReference type="InterPro" id="IPR011050">
    <property type="entry name" value="Pectin_lyase_fold/virulence"/>
</dbReference>
<proteinExistence type="predicted"/>
<dbReference type="Pfam" id="PF13229">
    <property type="entry name" value="Beta_helix"/>
    <property type="match status" value="1"/>
</dbReference>
<dbReference type="EMBL" id="JAZGQO010000002">
    <property type="protein sequence ID" value="KAK6191831.1"/>
    <property type="molecule type" value="Genomic_DNA"/>
</dbReference>
<dbReference type="PANTHER" id="PTHR36453">
    <property type="entry name" value="SECRETED PROTEIN-RELATED"/>
    <property type="match status" value="1"/>
</dbReference>
<feature type="chain" id="PRO_5042940944" description="Right handed beta helix domain-containing protein" evidence="1">
    <location>
        <begin position="21"/>
        <end position="685"/>
    </location>
</feature>
<dbReference type="InterPro" id="IPR006626">
    <property type="entry name" value="PbH1"/>
</dbReference>
<evidence type="ECO:0000259" key="2">
    <source>
        <dbReference type="Pfam" id="PF13229"/>
    </source>
</evidence>
<name>A0AAN8K9S6_PATCE</name>
<reference evidence="3 4" key="1">
    <citation type="submission" date="2024-01" db="EMBL/GenBank/DDBJ databases">
        <title>The genome of the rayed Mediterranean limpet Patella caerulea (Linnaeus, 1758).</title>
        <authorList>
            <person name="Anh-Thu Weber A."/>
            <person name="Halstead-Nussloch G."/>
        </authorList>
    </citation>
    <scope>NUCLEOTIDE SEQUENCE [LARGE SCALE GENOMIC DNA]</scope>
    <source>
        <strain evidence="3">AATW-2023a</strain>
        <tissue evidence="3">Whole specimen</tissue>
    </source>
</reference>
<dbReference type="AlphaFoldDB" id="A0AAN8K9S6"/>
<dbReference type="Gene3D" id="2.160.20.10">
    <property type="entry name" value="Single-stranded right-handed beta-helix, Pectin lyase-like"/>
    <property type="match status" value="1"/>
</dbReference>
<organism evidence="3 4">
    <name type="scientific">Patella caerulea</name>
    <name type="common">Rayed Mediterranean limpet</name>
    <dbReference type="NCBI Taxonomy" id="87958"/>
    <lineage>
        <taxon>Eukaryota</taxon>
        <taxon>Metazoa</taxon>
        <taxon>Spiralia</taxon>
        <taxon>Lophotrochozoa</taxon>
        <taxon>Mollusca</taxon>
        <taxon>Gastropoda</taxon>
        <taxon>Patellogastropoda</taxon>
        <taxon>Patelloidea</taxon>
        <taxon>Patellidae</taxon>
        <taxon>Patella</taxon>
    </lineage>
</organism>
<evidence type="ECO:0000313" key="4">
    <source>
        <dbReference type="Proteomes" id="UP001347796"/>
    </source>
</evidence>
<dbReference type="InterPro" id="IPR039448">
    <property type="entry name" value="Beta_helix"/>
</dbReference>